<evidence type="ECO:0000256" key="2">
    <source>
        <dbReference type="SAM" id="SignalP"/>
    </source>
</evidence>
<accession>A0A212F4V1</accession>
<feature type="compositionally biased region" description="Basic and acidic residues" evidence="1">
    <location>
        <begin position="67"/>
        <end position="95"/>
    </location>
</feature>
<dbReference type="Proteomes" id="UP000007151">
    <property type="component" value="Unassembled WGS sequence"/>
</dbReference>
<sequence length="293" mass="33229">MRFFILLLFAICVSAKINPKALTESMGQEVIEIGAPIKELSPDLEEEPSAENEDDKTTTTIQVATTKETRRVKSDPSKRTKDSDRIDGKKQEDEEAKIEKELAELYRDSIDYKSESAEITQEVNATEQTEKPIARARTNFKFQPDSSDPKDVERFRTSVDDINCDRVKLTGGTYGRRKTETNDLEDEKEIGIYGDRHDNKTVGDGDGTLDNTTLNITQDVARAGTRKKKSKTKQIFKFQPNPNDPEDIARFRTSQDYWHCDMLKLTGTLSNMLNLPYTYINAGFAPRASSPQR</sequence>
<dbReference type="EMBL" id="AGBW02010311">
    <property type="protein sequence ID" value="OWR48749.1"/>
    <property type="molecule type" value="Genomic_DNA"/>
</dbReference>
<protein>
    <submittedName>
        <fullName evidence="3">Uncharacterized protein</fullName>
    </submittedName>
</protein>
<comment type="caution">
    <text evidence="3">The sequence shown here is derived from an EMBL/GenBank/DDBJ whole genome shotgun (WGS) entry which is preliminary data.</text>
</comment>
<keyword evidence="2" id="KW-0732">Signal</keyword>
<gene>
    <name evidence="3" type="ORF">KGM_204918</name>
</gene>
<dbReference type="KEGG" id="dpl:KGM_204918"/>
<feature type="region of interest" description="Disordered" evidence="1">
    <location>
        <begin position="41"/>
        <end position="95"/>
    </location>
</feature>
<evidence type="ECO:0000313" key="3">
    <source>
        <dbReference type="EMBL" id="OWR48749.1"/>
    </source>
</evidence>
<feature type="chain" id="PRO_5012871772" evidence="2">
    <location>
        <begin position="16"/>
        <end position="293"/>
    </location>
</feature>
<keyword evidence="4" id="KW-1185">Reference proteome</keyword>
<feature type="signal peptide" evidence="2">
    <location>
        <begin position="1"/>
        <end position="15"/>
    </location>
</feature>
<proteinExistence type="predicted"/>
<feature type="compositionally biased region" description="Acidic residues" evidence="1">
    <location>
        <begin position="42"/>
        <end position="54"/>
    </location>
</feature>
<dbReference type="AlphaFoldDB" id="A0A212F4V1"/>
<organism evidence="3 4">
    <name type="scientific">Danaus plexippus plexippus</name>
    <dbReference type="NCBI Taxonomy" id="278856"/>
    <lineage>
        <taxon>Eukaryota</taxon>
        <taxon>Metazoa</taxon>
        <taxon>Ecdysozoa</taxon>
        <taxon>Arthropoda</taxon>
        <taxon>Hexapoda</taxon>
        <taxon>Insecta</taxon>
        <taxon>Pterygota</taxon>
        <taxon>Neoptera</taxon>
        <taxon>Endopterygota</taxon>
        <taxon>Lepidoptera</taxon>
        <taxon>Glossata</taxon>
        <taxon>Ditrysia</taxon>
        <taxon>Papilionoidea</taxon>
        <taxon>Nymphalidae</taxon>
        <taxon>Danainae</taxon>
        <taxon>Danaini</taxon>
        <taxon>Danaina</taxon>
        <taxon>Danaus</taxon>
        <taxon>Danaus</taxon>
    </lineage>
</organism>
<dbReference type="eggNOG" id="ENOG502TCZ9">
    <property type="taxonomic scope" value="Eukaryota"/>
</dbReference>
<dbReference type="InParanoid" id="A0A212F4V1"/>
<evidence type="ECO:0000313" key="4">
    <source>
        <dbReference type="Proteomes" id="UP000007151"/>
    </source>
</evidence>
<evidence type="ECO:0000256" key="1">
    <source>
        <dbReference type="SAM" id="MobiDB-lite"/>
    </source>
</evidence>
<reference evidence="3 4" key="1">
    <citation type="journal article" date="2011" name="Cell">
        <title>The monarch butterfly genome yields insights into long-distance migration.</title>
        <authorList>
            <person name="Zhan S."/>
            <person name="Merlin C."/>
            <person name="Boore J.L."/>
            <person name="Reppert S.M."/>
        </authorList>
    </citation>
    <scope>NUCLEOTIDE SEQUENCE [LARGE SCALE GENOMIC DNA]</scope>
    <source>
        <strain evidence="3">F-2</strain>
    </source>
</reference>
<name>A0A212F4V1_DANPL</name>